<reference evidence="1 2" key="2">
    <citation type="journal article" date="2022" name="Mol. Ecol. Resour.">
        <title>The genomes of chicory, endive, great burdock and yacon provide insights into Asteraceae paleo-polyploidization history and plant inulin production.</title>
        <authorList>
            <person name="Fan W."/>
            <person name="Wang S."/>
            <person name="Wang H."/>
            <person name="Wang A."/>
            <person name="Jiang F."/>
            <person name="Liu H."/>
            <person name="Zhao H."/>
            <person name="Xu D."/>
            <person name="Zhang Y."/>
        </authorList>
    </citation>
    <scope>NUCLEOTIDE SEQUENCE [LARGE SCALE GENOMIC DNA]</scope>
    <source>
        <strain evidence="2">cv. Niubang</strain>
    </source>
</reference>
<dbReference type="Proteomes" id="UP001055879">
    <property type="component" value="Linkage Group LG08"/>
</dbReference>
<organism evidence="1 2">
    <name type="scientific">Arctium lappa</name>
    <name type="common">Greater burdock</name>
    <name type="synonym">Lappa major</name>
    <dbReference type="NCBI Taxonomy" id="4217"/>
    <lineage>
        <taxon>Eukaryota</taxon>
        <taxon>Viridiplantae</taxon>
        <taxon>Streptophyta</taxon>
        <taxon>Embryophyta</taxon>
        <taxon>Tracheophyta</taxon>
        <taxon>Spermatophyta</taxon>
        <taxon>Magnoliopsida</taxon>
        <taxon>eudicotyledons</taxon>
        <taxon>Gunneridae</taxon>
        <taxon>Pentapetalae</taxon>
        <taxon>asterids</taxon>
        <taxon>campanulids</taxon>
        <taxon>Asterales</taxon>
        <taxon>Asteraceae</taxon>
        <taxon>Carduoideae</taxon>
        <taxon>Cardueae</taxon>
        <taxon>Arctiinae</taxon>
        <taxon>Arctium</taxon>
    </lineage>
</organism>
<name>A0ACB9ABB2_ARCLA</name>
<protein>
    <submittedName>
        <fullName evidence="1">Uncharacterized protein</fullName>
    </submittedName>
</protein>
<gene>
    <name evidence="1" type="ORF">L6452_24938</name>
</gene>
<sequence>MRESIRRKALWANTMKIVVEAADPMSMGARVGAVICNHTFRIQTQPAISTRCIFNLSLPLSSSTTGGGGVVVVLFLEMTSSWSSPPDEKEEFLSSRFLMMVLLLKPWLIWVVLV</sequence>
<comment type="caution">
    <text evidence="1">The sequence shown here is derived from an EMBL/GenBank/DDBJ whole genome shotgun (WGS) entry which is preliminary data.</text>
</comment>
<evidence type="ECO:0000313" key="1">
    <source>
        <dbReference type="EMBL" id="KAI3706890.1"/>
    </source>
</evidence>
<reference evidence="2" key="1">
    <citation type="journal article" date="2022" name="Mol. Ecol. Resour.">
        <title>The genomes of chicory, endive, great burdock and yacon provide insights into Asteraceae palaeo-polyploidization history and plant inulin production.</title>
        <authorList>
            <person name="Fan W."/>
            <person name="Wang S."/>
            <person name="Wang H."/>
            <person name="Wang A."/>
            <person name="Jiang F."/>
            <person name="Liu H."/>
            <person name="Zhao H."/>
            <person name="Xu D."/>
            <person name="Zhang Y."/>
        </authorList>
    </citation>
    <scope>NUCLEOTIDE SEQUENCE [LARGE SCALE GENOMIC DNA]</scope>
    <source>
        <strain evidence="2">cv. Niubang</strain>
    </source>
</reference>
<evidence type="ECO:0000313" key="2">
    <source>
        <dbReference type="Proteomes" id="UP001055879"/>
    </source>
</evidence>
<keyword evidence="2" id="KW-1185">Reference proteome</keyword>
<proteinExistence type="predicted"/>
<accession>A0ACB9ABB2</accession>
<dbReference type="EMBL" id="CM042054">
    <property type="protein sequence ID" value="KAI3706890.1"/>
    <property type="molecule type" value="Genomic_DNA"/>
</dbReference>